<gene>
    <name evidence="1" type="ORF">H9980_08985</name>
</gene>
<dbReference type="Proteomes" id="UP000886724">
    <property type="component" value="Unassembled WGS sequence"/>
</dbReference>
<evidence type="ECO:0000313" key="1">
    <source>
        <dbReference type="EMBL" id="HIX82086.1"/>
    </source>
</evidence>
<comment type="caution">
    <text evidence="1">The sequence shown here is derived from an EMBL/GenBank/DDBJ whole genome shotgun (WGS) entry which is preliminary data.</text>
</comment>
<protein>
    <submittedName>
        <fullName evidence="1">Uncharacterized protein</fullName>
    </submittedName>
</protein>
<evidence type="ECO:0000313" key="2">
    <source>
        <dbReference type="Proteomes" id="UP000886724"/>
    </source>
</evidence>
<sequence>MKNIFVGGSSSCSIKHFLIDCIEQRTKIDNSEIFDYLYFEKSPDIEEFEGRKLIDIAELTTDIQHKLINKITGFLVETELTTINVDIKDNVEGMNNMHLIYIIEAFEILKKNGFRPLMACCHFKDDIYCTIVVLLDDKQNNDIKKTLELL</sequence>
<proteinExistence type="predicted"/>
<dbReference type="AlphaFoldDB" id="A0A9D1XN36"/>
<reference evidence="1" key="1">
    <citation type="journal article" date="2021" name="PeerJ">
        <title>Extensive microbial diversity within the chicken gut microbiome revealed by metagenomics and culture.</title>
        <authorList>
            <person name="Gilroy R."/>
            <person name="Ravi A."/>
            <person name="Getino M."/>
            <person name="Pursley I."/>
            <person name="Horton D.L."/>
            <person name="Alikhan N.F."/>
            <person name="Baker D."/>
            <person name="Gharbi K."/>
            <person name="Hall N."/>
            <person name="Watson M."/>
            <person name="Adriaenssens E.M."/>
            <person name="Foster-Nyarko E."/>
            <person name="Jarju S."/>
            <person name="Secka A."/>
            <person name="Antonio M."/>
            <person name="Oren A."/>
            <person name="Chaudhuri R.R."/>
            <person name="La Ragione R."/>
            <person name="Hildebrand F."/>
            <person name="Pallen M.J."/>
        </authorList>
    </citation>
    <scope>NUCLEOTIDE SEQUENCE</scope>
    <source>
        <strain evidence="1">ChiGjej1B1-14440</strain>
    </source>
</reference>
<organism evidence="1 2">
    <name type="scientific">Candidatus Erysipelatoclostridium merdavium</name>
    <dbReference type="NCBI Taxonomy" id="2838566"/>
    <lineage>
        <taxon>Bacteria</taxon>
        <taxon>Bacillati</taxon>
        <taxon>Bacillota</taxon>
        <taxon>Erysipelotrichia</taxon>
        <taxon>Erysipelotrichales</taxon>
        <taxon>Erysipelotrichales incertae sedis</taxon>
    </lineage>
</organism>
<accession>A0A9D1XN36</accession>
<dbReference type="EMBL" id="DXET01000200">
    <property type="protein sequence ID" value="HIX82086.1"/>
    <property type="molecule type" value="Genomic_DNA"/>
</dbReference>
<name>A0A9D1XN36_9FIRM</name>
<reference evidence="1" key="2">
    <citation type="submission" date="2021-04" db="EMBL/GenBank/DDBJ databases">
        <authorList>
            <person name="Gilroy R."/>
        </authorList>
    </citation>
    <scope>NUCLEOTIDE SEQUENCE</scope>
    <source>
        <strain evidence="1">ChiGjej1B1-14440</strain>
    </source>
</reference>